<proteinExistence type="inferred from homology"/>
<dbReference type="InterPro" id="IPR027271">
    <property type="entry name" value="Acetolactate_synth/TF_NikR_C"/>
</dbReference>
<dbReference type="AlphaFoldDB" id="A0A318E4L0"/>
<dbReference type="NCBIfam" id="NF008864">
    <property type="entry name" value="PRK11895.1"/>
    <property type="match status" value="1"/>
</dbReference>
<dbReference type="Pfam" id="PF10369">
    <property type="entry name" value="ALS_ss_C"/>
    <property type="match status" value="1"/>
</dbReference>
<comment type="caution">
    <text evidence="10">The sequence shown here is derived from an EMBL/GenBank/DDBJ whole genome shotgun (WGS) entry which is preliminary data.</text>
</comment>
<dbReference type="InterPro" id="IPR004789">
    <property type="entry name" value="Acetalactate_synth_ssu"/>
</dbReference>
<protein>
    <recommendedName>
        <fullName evidence="8">Acetolactate synthase small subunit</fullName>
        <shortName evidence="8">AHAS</shortName>
        <shortName evidence="8">ALS</shortName>
        <ecNumber evidence="8">2.2.1.6</ecNumber>
    </recommendedName>
    <alternativeName>
        <fullName evidence="8">Acetohydroxy-acid synthase small subunit</fullName>
    </alternativeName>
</protein>
<evidence type="ECO:0000256" key="6">
    <source>
        <dbReference type="ARBA" id="ARBA00023304"/>
    </source>
</evidence>
<dbReference type="GO" id="GO:1990610">
    <property type="term" value="F:acetolactate synthase regulator activity"/>
    <property type="evidence" value="ECO:0007669"/>
    <property type="project" value="UniProtKB-UniRule"/>
</dbReference>
<organism evidence="10 11">
    <name type="scientific">Sinimarinibacterium flocculans</name>
    <dbReference type="NCBI Taxonomy" id="985250"/>
    <lineage>
        <taxon>Bacteria</taxon>
        <taxon>Pseudomonadati</taxon>
        <taxon>Pseudomonadota</taxon>
        <taxon>Gammaproteobacteria</taxon>
        <taxon>Nevskiales</taxon>
        <taxon>Nevskiaceae</taxon>
        <taxon>Sinimarinibacterium</taxon>
    </lineage>
</organism>
<dbReference type="InterPro" id="IPR002912">
    <property type="entry name" value="ACT_dom"/>
</dbReference>
<keyword evidence="11" id="KW-1185">Reference proteome</keyword>
<evidence type="ECO:0000259" key="9">
    <source>
        <dbReference type="PROSITE" id="PS51671"/>
    </source>
</evidence>
<dbReference type="Pfam" id="PF22629">
    <property type="entry name" value="ACT_AHAS_ss"/>
    <property type="match status" value="1"/>
</dbReference>
<dbReference type="CDD" id="cd04878">
    <property type="entry name" value="ACT_AHAS"/>
    <property type="match status" value="1"/>
</dbReference>
<evidence type="ECO:0000256" key="3">
    <source>
        <dbReference type="ARBA" id="ARBA00006341"/>
    </source>
</evidence>
<dbReference type="SUPFAM" id="SSF55021">
    <property type="entry name" value="ACT-like"/>
    <property type="match status" value="2"/>
</dbReference>
<comment type="catalytic activity">
    <reaction evidence="7 8">
        <text>2 pyruvate + H(+) = (2S)-2-acetolactate + CO2</text>
        <dbReference type="Rhea" id="RHEA:25249"/>
        <dbReference type="ChEBI" id="CHEBI:15361"/>
        <dbReference type="ChEBI" id="CHEBI:15378"/>
        <dbReference type="ChEBI" id="CHEBI:16526"/>
        <dbReference type="ChEBI" id="CHEBI:58476"/>
        <dbReference type="EC" id="2.2.1.6"/>
    </reaction>
</comment>
<evidence type="ECO:0000256" key="7">
    <source>
        <dbReference type="ARBA" id="ARBA00048670"/>
    </source>
</evidence>
<evidence type="ECO:0000256" key="4">
    <source>
        <dbReference type="ARBA" id="ARBA00011744"/>
    </source>
</evidence>
<dbReference type="PANTHER" id="PTHR30239:SF0">
    <property type="entry name" value="ACETOLACTATE SYNTHASE SMALL SUBUNIT 1, CHLOROPLASTIC"/>
    <property type="match status" value="1"/>
</dbReference>
<dbReference type="InterPro" id="IPR045865">
    <property type="entry name" value="ACT-like_dom_sf"/>
</dbReference>
<dbReference type="PROSITE" id="PS51671">
    <property type="entry name" value="ACT"/>
    <property type="match status" value="1"/>
</dbReference>
<dbReference type="FunFam" id="3.30.70.260:FF:000001">
    <property type="entry name" value="Acetolactate synthase, small subunit"/>
    <property type="match status" value="1"/>
</dbReference>
<dbReference type="PANTHER" id="PTHR30239">
    <property type="entry name" value="ACETOLACTATE SYNTHASE SMALL SUBUNIT"/>
    <property type="match status" value="1"/>
</dbReference>
<evidence type="ECO:0000256" key="2">
    <source>
        <dbReference type="ARBA" id="ARBA00005025"/>
    </source>
</evidence>
<comment type="pathway">
    <text evidence="2 8">Amino-acid biosynthesis; L-valine biosynthesis; L-valine from pyruvate: step 1/4.</text>
</comment>
<dbReference type="InterPro" id="IPR019455">
    <property type="entry name" value="Acetolactate_synth_ssu_C"/>
</dbReference>
<evidence type="ECO:0000256" key="8">
    <source>
        <dbReference type="RuleBase" id="RU368092"/>
    </source>
</evidence>
<dbReference type="GO" id="GO:0003984">
    <property type="term" value="F:acetolactate synthase activity"/>
    <property type="evidence" value="ECO:0007669"/>
    <property type="project" value="UniProtKB-UniRule"/>
</dbReference>
<dbReference type="RefSeq" id="WP_110265866.1">
    <property type="nucleotide sequence ID" value="NZ_CAKZQT010000026.1"/>
</dbReference>
<reference evidence="10 11" key="1">
    <citation type="submission" date="2018-04" db="EMBL/GenBank/DDBJ databases">
        <title>Genomic Encyclopedia of Type Strains, Phase IV (KMG-IV): sequencing the most valuable type-strain genomes for metagenomic binning, comparative biology and taxonomic classification.</title>
        <authorList>
            <person name="Goeker M."/>
        </authorList>
    </citation>
    <scope>NUCLEOTIDE SEQUENCE [LARGE SCALE GENOMIC DNA]</scope>
    <source>
        <strain evidence="10 11">DSM 104150</strain>
    </source>
</reference>
<gene>
    <name evidence="10" type="ORF">C8D93_10869</name>
</gene>
<comment type="function">
    <text evidence="8">Catalyzes the conversion of 2 pyruvate molecules into acetolactate in the first common step of the biosynthetic pathway of the branched-amino acids such as leucine, isoleucine, and valine.</text>
</comment>
<sequence>MRHIISILLQNEAGALARVAAMFSSRGYNIDSLSVAPTHDPAVSRLTLVTSGSDAVIEQIIKQARKVIDVVEIVDLSSTDHLECELLMLKIEVNDAESARSIVECVRRHRAAILDESESTRMIQLAGTGQEVDAFVAEVERIARVLELVRSGVAAMQRGHAALEVPV</sequence>
<dbReference type="EMBL" id="QICN01000008">
    <property type="protein sequence ID" value="PXV66097.1"/>
    <property type="molecule type" value="Genomic_DNA"/>
</dbReference>
<dbReference type="GO" id="GO:0005829">
    <property type="term" value="C:cytosol"/>
    <property type="evidence" value="ECO:0007669"/>
    <property type="project" value="TreeGrafter"/>
</dbReference>
<comment type="subunit">
    <text evidence="4 8">Dimer of large and small chains.</text>
</comment>
<feature type="domain" description="ACT" evidence="9">
    <location>
        <begin position="4"/>
        <end position="78"/>
    </location>
</feature>
<dbReference type="GO" id="GO:0009099">
    <property type="term" value="P:L-valine biosynthetic process"/>
    <property type="evidence" value="ECO:0007669"/>
    <property type="project" value="UniProtKB-UniRule"/>
</dbReference>
<comment type="similarity">
    <text evidence="3 8">Belongs to the acetolactate synthase small subunit family.</text>
</comment>
<dbReference type="NCBIfam" id="TIGR00119">
    <property type="entry name" value="acolac_sm"/>
    <property type="match status" value="1"/>
</dbReference>
<comment type="pathway">
    <text evidence="1 8">Amino-acid biosynthesis; L-isoleucine biosynthesis; L-isoleucine from 2-oxobutanoate: step 1/4.</text>
</comment>
<name>A0A318E4L0_9GAMM</name>
<evidence type="ECO:0000313" key="11">
    <source>
        <dbReference type="Proteomes" id="UP000248330"/>
    </source>
</evidence>
<dbReference type="Gene3D" id="3.30.70.1150">
    <property type="entry name" value="ACT-like. Chain A, domain 2"/>
    <property type="match status" value="1"/>
</dbReference>
<dbReference type="InterPro" id="IPR054480">
    <property type="entry name" value="AHAS_small-like_ACT"/>
</dbReference>
<evidence type="ECO:0000313" key="10">
    <source>
        <dbReference type="EMBL" id="PXV66097.1"/>
    </source>
</evidence>
<dbReference type="UniPathway" id="UPA00047">
    <property type="reaction ID" value="UER00055"/>
</dbReference>
<keyword evidence="6 8" id="KW-0100">Branched-chain amino acid biosynthesis</keyword>
<accession>A0A318E4L0</accession>
<dbReference type="InterPro" id="IPR039557">
    <property type="entry name" value="AHAS_ACT"/>
</dbReference>
<dbReference type="UniPathway" id="UPA00049">
    <property type="reaction ID" value="UER00059"/>
</dbReference>
<dbReference type="GO" id="GO:0009097">
    <property type="term" value="P:isoleucine biosynthetic process"/>
    <property type="evidence" value="ECO:0007669"/>
    <property type="project" value="UniProtKB-UniRule"/>
</dbReference>
<dbReference type="EC" id="2.2.1.6" evidence="8"/>
<dbReference type="Gene3D" id="3.30.70.260">
    <property type="match status" value="1"/>
</dbReference>
<dbReference type="Proteomes" id="UP000248330">
    <property type="component" value="Unassembled WGS sequence"/>
</dbReference>
<evidence type="ECO:0000256" key="5">
    <source>
        <dbReference type="ARBA" id="ARBA00022605"/>
    </source>
</evidence>
<evidence type="ECO:0000256" key="1">
    <source>
        <dbReference type="ARBA" id="ARBA00004974"/>
    </source>
</evidence>
<keyword evidence="5 8" id="KW-0028">Amino-acid biosynthesis</keyword>
<dbReference type="OrthoDB" id="9787365at2"/>
<keyword evidence="8" id="KW-0808">Transferase</keyword>